<dbReference type="Gene3D" id="3.30.450.20">
    <property type="entry name" value="PAS domain"/>
    <property type="match status" value="1"/>
</dbReference>
<keyword evidence="4" id="KW-0175">Coiled coil</keyword>
<protein>
    <recommendedName>
        <fullName evidence="10">Nitrogen regulation protein B</fullName>
    </recommendedName>
</protein>
<keyword evidence="5" id="KW-0472">Membrane</keyword>
<dbReference type="Proteomes" id="UP000240653">
    <property type="component" value="Unassembled WGS sequence"/>
</dbReference>
<feature type="domain" description="Histidine kinase" evidence="6">
    <location>
        <begin position="260"/>
        <end position="455"/>
    </location>
</feature>
<dbReference type="GO" id="GO:0000155">
    <property type="term" value="F:phosphorelay sensor kinase activity"/>
    <property type="evidence" value="ECO:0007669"/>
    <property type="project" value="InterPro"/>
</dbReference>
<keyword evidence="5" id="KW-0812">Transmembrane</keyword>
<accession>A0A2P7RXI6</accession>
<dbReference type="InterPro" id="IPR011712">
    <property type="entry name" value="Sig_transdc_His_kin_sub3_dim/P"/>
</dbReference>
<dbReference type="PROSITE" id="PS50113">
    <property type="entry name" value="PAC"/>
    <property type="match status" value="1"/>
</dbReference>
<keyword evidence="5" id="KW-1133">Transmembrane helix</keyword>
<evidence type="ECO:0000313" key="8">
    <source>
        <dbReference type="EMBL" id="PSJ54934.1"/>
    </source>
</evidence>
<dbReference type="OrthoDB" id="9778496at2"/>
<dbReference type="InterPro" id="IPR000700">
    <property type="entry name" value="PAS-assoc_C"/>
</dbReference>
<reference evidence="8 9" key="1">
    <citation type="submission" date="2018-03" db="EMBL/GenBank/DDBJ databases">
        <title>The draft genome of Mesorhizobium soli JCM 19897.</title>
        <authorList>
            <person name="Li L."/>
            <person name="Liu L."/>
            <person name="Liang L."/>
            <person name="Wang T."/>
            <person name="Zhang X."/>
        </authorList>
    </citation>
    <scope>NUCLEOTIDE SEQUENCE [LARGE SCALE GENOMIC DNA]</scope>
    <source>
        <strain evidence="8 9">JCM 19897</strain>
    </source>
</reference>
<dbReference type="AlphaFoldDB" id="A0A2P7RXI6"/>
<evidence type="ECO:0008006" key="10">
    <source>
        <dbReference type="Google" id="ProtNLM"/>
    </source>
</evidence>
<feature type="domain" description="PAC" evidence="7">
    <location>
        <begin position="189"/>
        <end position="241"/>
    </location>
</feature>
<dbReference type="NCBIfam" id="TIGR00229">
    <property type="entry name" value="sensory_box"/>
    <property type="match status" value="1"/>
</dbReference>
<dbReference type="EMBL" id="PXYL01000025">
    <property type="protein sequence ID" value="PSJ54934.1"/>
    <property type="molecule type" value="Genomic_DNA"/>
</dbReference>
<feature type="transmembrane region" description="Helical" evidence="5">
    <location>
        <begin position="70"/>
        <end position="87"/>
    </location>
</feature>
<dbReference type="Pfam" id="PF07730">
    <property type="entry name" value="HisKA_3"/>
    <property type="match status" value="1"/>
</dbReference>
<dbReference type="PROSITE" id="PS50109">
    <property type="entry name" value="HIS_KIN"/>
    <property type="match status" value="1"/>
</dbReference>
<dbReference type="InterPro" id="IPR035965">
    <property type="entry name" value="PAS-like_dom_sf"/>
</dbReference>
<name>A0A2P7RXI6_9HYPH</name>
<dbReference type="Gene3D" id="3.30.565.10">
    <property type="entry name" value="Histidine kinase-like ATPase, C-terminal domain"/>
    <property type="match status" value="1"/>
</dbReference>
<gene>
    <name evidence="8" type="ORF">C7I85_27210</name>
</gene>
<dbReference type="SUPFAM" id="SSF55874">
    <property type="entry name" value="ATPase domain of HSP90 chaperone/DNA topoisomerase II/histidine kinase"/>
    <property type="match status" value="1"/>
</dbReference>
<evidence type="ECO:0000256" key="2">
    <source>
        <dbReference type="ARBA" id="ARBA00022777"/>
    </source>
</evidence>
<evidence type="ECO:0000256" key="4">
    <source>
        <dbReference type="SAM" id="Coils"/>
    </source>
</evidence>
<dbReference type="SMART" id="SM00387">
    <property type="entry name" value="HATPase_c"/>
    <property type="match status" value="1"/>
</dbReference>
<keyword evidence="3" id="KW-0902">Two-component regulatory system</keyword>
<evidence type="ECO:0000256" key="5">
    <source>
        <dbReference type="SAM" id="Phobius"/>
    </source>
</evidence>
<dbReference type="InterPro" id="IPR013656">
    <property type="entry name" value="PAS_4"/>
</dbReference>
<dbReference type="CDD" id="cd16917">
    <property type="entry name" value="HATPase_UhpB-NarQ-NarX-like"/>
    <property type="match status" value="1"/>
</dbReference>
<keyword evidence="9" id="KW-1185">Reference proteome</keyword>
<evidence type="ECO:0000313" key="9">
    <source>
        <dbReference type="Proteomes" id="UP000240653"/>
    </source>
</evidence>
<dbReference type="SUPFAM" id="SSF55785">
    <property type="entry name" value="PYP-like sensor domain (PAS domain)"/>
    <property type="match status" value="1"/>
</dbReference>
<feature type="transmembrane region" description="Helical" evidence="5">
    <location>
        <begin position="35"/>
        <end position="58"/>
    </location>
</feature>
<feature type="coiled-coil region" evidence="4">
    <location>
        <begin position="232"/>
        <end position="268"/>
    </location>
</feature>
<keyword evidence="1" id="KW-0808">Transferase</keyword>
<dbReference type="PANTHER" id="PTHR24421:SF58">
    <property type="entry name" value="SIGNAL TRANSDUCTION HISTIDINE-PROTEIN KINASE_PHOSPHATASE UHPB"/>
    <property type="match status" value="1"/>
</dbReference>
<dbReference type="GO" id="GO:0016020">
    <property type="term" value="C:membrane"/>
    <property type="evidence" value="ECO:0007669"/>
    <property type="project" value="InterPro"/>
</dbReference>
<dbReference type="InterPro" id="IPR005467">
    <property type="entry name" value="His_kinase_dom"/>
</dbReference>
<organism evidence="8 9">
    <name type="scientific">Pseudaminobacter soli</name>
    <name type="common">ex Li et al. 2025</name>
    <dbReference type="NCBI Taxonomy" id="1295366"/>
    <lineage>
        <taxon>Bacteria</taxon>
        <taxon>Pseudomonadati</taxon>
        <taxon>Pseudomonadota</taxon>
        <taxon>Alphaproteobacteria</taxon>
        <taxon>Hyphomicrobiales</taxon>
        <taxon>Phyllobacteriaceae</taxon>
        <taxon>Pseudaminobacter</taxon>
    </lineage>
</organism>
<dbReference type="GO" id="GO:0046983">
    <property type="term" value="F:protein dimerization activity"/>
    <property type="evidence" value="ECO:0007669"/>
    <property type="project" value="InterPro"/>
</dbReference>
<dbReference type="Gene3D" id="1.20.5.1930">
    <property type="match status" value="1"/>
</dbReference>
<dbReference type="InterPro" id="IPR000014">
    <property type="entry name" value="PAS"/>
</dbReference>
<dbReference type="InterPro" id="IPR050482">
    <property type="entry name" value="Sensor_HK_TwoCompSys"/>
</dbReference>
<sequence>MAPHRKRVLVMSETFRFPDLRGMDPARNLGGRQKLIASLTLTIGFTVLVSKVLWVSFLSPTYRRYGEEDWLLIFALSLIVMLVFALVRSAGRVAASEAEWQDVQRALQESQARLHAVVRSLPVGVAVAEASSHRIVLSNDQFRHLWRVSDSEQVSIATGADLGYRQDGRAYETKDWPLARALENGEVTLDKEIWIKRGDGTRGCVSTNAAPIRDENGEISAAVVALTDITDRKAAEAERDRLTRRLLKAQEEERLRIARELHDELGQDLTALSLGLKSLEPVLQDDAKLTKLAELRAIVEHMSVEVHSTASSLRPTSLTDLGLRQALDCLVASWAERLGIAADAHLEGLDEQLSDEGQVVIYRVVQEALTNIAKHSGANSVSVTAQWADGIVRVAVEDDGRGFDPSDPTPNEDKHMKSLGLSGMRERLALVGGYLSVETAPGQGTTVYAALPTSPSFQL</sequence>
<evidence type="ECO:0000256" key="1">
    <source>
        <dbReference type="ARBA" id="ARBA00022679"/>
    </source>
</evidence>
<keyword evidence="2" id="KW-0418">Kinase</keyword>
<dbReference type="InterPro" id="IPR036890">
    <property type="entry name" value="HATPase_C_sf"/>
</dbReference>
<comment type="caution">
    <text evidence="8">The sequence shown here is derived from an EMBL/GenBank/DDBJ whole genome shotgun (WGS) entry which is preliminary data.</text>
</comment>
<dbReference type="InterPro" id="IPR003594">
    <property type="entry name" value="HATPase_dom"/>
</dbReference>
<evidence type="ECO:0000259" key="6">
    <source>
        <dbReference type="PROSITE" id="PS50109"/>
    </source>
</evidence>
<dbReference type="PANTHER" id="PTHR24421">
    <property type="entry name" value="NITRATE/NITRITE SENSOR PROTEIN NARX-RELATED"/>
    <property type="match status" value="1"/>
</dbReference>
<proteinExistence type="predicted"/>
<dbReference type="Pfam" id="PF02518">
    <property type="entry name" value="HATPase_c"/>
    <property type="match status" value="1"/>
</dbReference>
<evidence type="ECO:0000259" key="7">
    <source>
        <dbReference type="PROSITE" id="PS50113"/>
    </source>
</evidence>
<evidence type="ECO:0000256" key="3">
    <source>
        <dbReference type="ARBA" id="ARBA00023012"/>
    </source>
</evidence>
<dbReference type="Pfam" id="PF08448">
    <property type="entry name" value="PAS_4"/>
    <property type="match status" value="1"/>
</dbReference>